<dbReference type="SUPFAM" id="SSF47353">
    <property type="entry name" value="Retrovirus capsid dimerization domain-like"/>
    <property type="match status" value="1"/>
</dbReference>
<dbReference type="Pfam" id="PF14787">
    <property type="entry name" value="zf-CCHC_5"/>
    <property type="match status" value="1"/>
</dbReference>
<name>A0A6P5PEE9_MUSCR</name>
<dbReference type="GO" id="GO:0008270">
    <property type="term" value="F:zinc ion binding"/>
    <property type="evidence" value="ECO:0007669"/>
    <property type="project" value="UniProtKB-KW"/>
</dbReference>
<dbReference type="InterPro" id="IPR008916">
    <property type="entry name" value="Retrov_capsid_C"/>
</dbReference>
<dbReference type="InterPro" id="IPR003322">
    <property type="entry name" value="B_retro_matrix"/>
</dbReference>
<organism evidence="7 8">
    <name type="scientific">Mus caroli</name>
    <name type="common">Ryukyu mouse</name>
    <name type="synonym">Ricefield mouse</name>
    <dbReference type="NCBI Taxonomy" id="10089"/>
    <lineage>
        <taxon>Eukaryota</taxon>
        <taxon>Metazoa</taxon>
        <taxon>Chordata</taxon>
        <taxon>Craniata</taxon>
        <taxon>Vertebrata</taxon>
        <taxon>Euteleostomi</taxon>
        <taxon>Mammalia</taxon>
        <taxon>Eutheria</taxon>
        <taxon>Euarchontoglires</taxon>
        <taxon>Glires</taxon>
        <taxon>Rodentia</taxon>
        <taxon>Myomorpha</taxon>
        <taxon>Muroidea</taxon>
        <taxon>Muridae</taxon>
        <taxon>Murinae</taxon>
        <taxon>Mus</taxon>
        <taxon>Mus</taxon>
    </lineage>
</organism>
<dbReference type="Pfam" id="PF00098">
    <property type="entry name" value="zf-CCHC"/>
    <property type="match status" value="1"/>
</dbReference>
<dbReference type="PANTHER" id="PTHR40389:SF3">
    <property type="entry name" value="IGE-BINDING PROTEIN"/>
    <property type="match status" value="1"/>
</dbReference>
<dbReference type="Gene3D" id="1.10.1200.30">
    <property type="match status" value="1"/>
</dbReference>
<dbReference type="PANTHER" id="PTHR40389">
    <property type="entry name" value="ENDOGENOUS RETROVIRUS GROUP K MEMBER 24 GAG POLYPROTEIN-RELATED"/>
    <property type="match status" value="1"/>
</dbReference>
<dbReference type="InterPro" id="IPR045345">
    <property type="entry name" value="Gag_p24_C"/>
</dbReference>
<evidence type="ECO:0000256" key="5">
    <source>
        <dbReference type="SAM" id="MobiDB-lite"/>
    </source>
</evidence>
<proteinExistence type="predicted"/>
<dbReference type="Gene3D" id="1.10.150.490">
    <property type="entry name" value="Retroviral GAG p10 protein"/>
    <property type="match status" value="1"/>
</dbReference>
<protein>
    <submittedName>
        <fullName evidence="8">IgE-binding protein-like</fullName>
    </submittedName>
</protein>
<dbReference type="PROSITE" id="PS50158">
    <property type="entry name" value="ZF_CCHC"/>
    <property type="match status" value="1"/>
</dbReference>
<dbReference type="GeneID" id="110289462"/>
<feature type="region of interest" description="Disordered" evidence="5">
    <location>
        <begin position="106"/>
        <end position="128"/>
    </location>
</feature>
<dbReference type="InterPro" id="IPR050195">
    <property type="entry name" value="Primate_lentivir_Gag_pol-like"/>
</dbReference>
<dbReference type="GO" id="GO:0003676">
    <property type="term" value="F:nucleic acid binding"/>
    <property type="evidence" value="ECO:0007669"/>
    <property type="project" value="InterPro"/>
</dbReference>
<evidence type="ECO:0000256" key="1">
    <source>
        <dbReference type="ARBA" id="ARBA00022723"/>
    </source>
</evidence>
<dbReference type="Gene3D" id="1.10.375.10">
    <property type="entry name" value="Human Immunodeficiency Virus Type 1 Capsid Protein"/>
    <property type="match status" value="1"/>
</dbReference>
<dbReference type="Pfam" id="PF00607">
    <property type="entry name" value="Gag_p24"/>
    <property type="match status" value="1"/>
</dbReference>
<dbReference type="GO" id="GO:0005198">
    <property type="term" value="F:structural molecule activity"/>
    <property type="evidence" value="ECO:0007669"/>
    <property type="project" value="InterPro"/>
</dbReference>
<dbReference type="Pfam" id="PF19317">
    <property type="entry name" value="Gag_p24_C"/>
    <property type="match status" value="1"/>
</dbReference>
<dbReference type="InterPro" id="IPR001878">
    <property type="entry name" value="Znf_CCHC"/>
</dbReference>
<keyword evidence="1" id="KW-0479">Metal-binding</keyword>
<feature type="compositionally biased region" description="Basic and acidic residues" evidence="5">
    <location>
        <begin position="148"/>
        <end position="157"/>
    </location>
</feature>
<dbReference type="SUPFAM" id="SSF57756">
    <property type="entry name" value="Retrovirus zinc finger-like domains"/>
    <property type="match status" value="2"/>
</dbReference>
<dbReference type="GO" id="GO:0016032">
    <property type="term" value="P:viral process"/>
    <property type="evidence" value="ECO:0007669"/>
    <property type="project" value="InterPro"/>
</dbReference>
<dbReference type="SMART" id="SM00343">
    <property type="entry name" value="ZnF_C2HC"/>
    <property type="match status" value="2"/>
</dbReference>
<evidence type="ECO:0000259" key="6">
    <source>
        <dbReference type="PROSITE" id="PS50158"/>
    </source>
</evidence>
<evidence type="ECO:0000256" key="4">
    <source>
        <dbReference type="PROSITE-ProRule" id="PRU00047"/>
    </source>
</evidence>
<dbReference type="Gene3D" id="4.10.60.10">
    <property type="entry name" value="Zinc finger, CCHC-type"/>
    <property type="match status" value="1"/>
</dbReference>
<dbReference type="Proteomes" id="UP000515126">
    <property type="component" value="Chromosome 2"/>
</dbReference>
<feature type="domain" description="CCHC-type" evidence="6">
    <location>
        <begin position="450"/>
        <end position="465"/>
    </location>
</feature>
<feature type="compositionally biased region" description="Basic and acidic residues" evidence="5">
    <location>
        <begin position="167"/>
        <end position="181"/>
    </location>
</feature>
<keyword evidence="3" id="KW-0862">Zinc</keyword>
<keyword evidence="7" id="KW-1185">Reference proteome</keyword>
<dbReference type="KEGG" id="mcal:110289462"/>
<reference evidence="8" key="1">
    <citation type="submission" date="2025-08" db="UniProtKB">
        <authorList>
            <consortium name="RefSeq"/>
        </authorList>
    </citation>
    <scope>IDENTIFICATION</scope>
</reference>
<feature type="region of interest" description="Disordered" evidence="5">
    <location>
        <begin position="500"/>
        <end position="525"/>
    </location>
</feature>
<dbReference type="SUPFAM" id="SSF47943">
    <property type="entry name" value="Retrovirus capsid protein, N-terminal core domain"/>
    <property type="match status" value="1"/>
</dbReference>
<evidence type="ECO:0000256" key="2">
    <source>
        <dbReference type="ARBA" id="ARBA00022771"/>
    </source>
</evidence>
<accession>A0A6P5PEE9</accession>
<dbReference type="InterPro" id="IPR008919">
    <property type="entry name" value="Retrov_capsid_N"/>
</dbReference>
<feature type="region of interest" description="Disordered" evidence="5">
    <location>
        <begin position="148"/>
        <end position="193"/>
    </location>
</feature>
<dbReference type="AlphaFoldDB" id="A0A6P5PEE9"/>
<sequence length="525" mass="58291">MGSSQSHPTFLALDELLRAKGAKLKKHTIQTFLEECDKVAPWFAVSGHLTPASWDRLGKDLDFSWEQSVLKGSTRAVWKLVNTCLEDERCCHAVETGKQALEQLKEERSLKSEKVSSSNSENGSEEDIEELAWELGRSSLYPDFTGLKKETSEEQRSRNQGKTSSADLKDYRRERRRREEVTPTAPPPYQDFGVTGNSFCPDAWKEVRSSLGCFPVFLDQQGNRYHEPLDFKVIKNLAESCRAYGVSAACTTVQLEALQRYCLTPSDWAGLVKACLSPGQYLDWKAFLIGFANEQAATNAAAGNQVWDRDMLLGQGRFAQQQAGYPPQVYEQINQIGIRAWKSLPNRGEVSVNLTKIIQGATEHFADFVARMVEAAGRIFGDPDAAMPLVKQLVFEQCTKESRTTITPYKNRGIEAWICRELGGPLSNAGLAAGVMQLQGRKRGTPAGACFHCGWVGHVKKDCPERSETQGPLARHPGLCTKCRKGNHWASECRSGKDINGQPLVSSNSGAWPKNGQRAHKYVGQ</sequence>
<dbReference type="InterPro" id="IPR038124">
    <property type="entry name" value="B_retro_matrix_sf"/>
</dbReference>
<evidence type="ECO:0000256" key="3">
    <source>
        <dbReference type="ARBA" id="ARBA00022833"/>
    </source>
</evidence>
<evidence type="ECO:0000313" key="8">
    <source>
        <dbReference type="RefSeq" id="XP_021011333.1"/>
    </source>
</evidence>
<gene>
    <name evidence="8" type="primary">LOC110289462</name>
</gene>
<dbReference type="InterPro" id="IPR010999">
    <property type="entry name" value="Retrovr_matrix"/>
</dbReference>
<dbReference type="Pfam" id="PF02337">
    <property type="entry name" value="Gag_p10"/>
    <property type="match status" value="1"/>
</dbReference>
<dbReference type="SUPFAM" id="SSF47836">
    <property type="entry name" value="Retroviral matrix proteins"/>
    <property type="match status" value="1"/>
</dbReference>
<evidence type="ECO:0000313" key="7">
    <source>
        <dbReference type="Proteomes" id="UP000515126"/>
    </source>
</evidence>
<keyword evidence="2 4" id="KW-0863">Zinc-finger</keyword>
<dbReference type="InterPro" id="IPR036875">
    <property type="entry name" value="Znf_CCHC_sf"/>
</dbReference>
<dbReference type="RefSeq" id="XP_021011333.1">
    <property type="nucleotide sequence ID" value="XM_021155674.1"/>
</dbReference>